<dbReference type="Proteomes" id="UP000192652">
    <property type="component" value="Unassembled WGS sequence"/>
</dbReference>
<accession>A0ABX3P7Z1</accession>
<evidence type="ECO:0000259" key="2">
    <source>
        <dbReference type="PROSITE" id="PS51301"/>
    </source>
</evidence>
<evidence type="ECO:0000313" key="4">
    <source>
        <dbReference type="Proteomes" id="UP000192652"/>
    </source>
</evidence>
<dbReference type="InterPro" id="IPR017880">
    <property type="entry name" value="KilA_N"/>
</dbReference>
<dbReference type="RefSeq" id="WP_081177540.1">
    <property type="nucleotide sequence ID" value="NZ_MSPX01000023.1"/>
</dbReference>
<dbReference type="Pfam" id="PF04383">
    <property type="entry name" value="KilA-N"/>
    <property type="match status" value="1"/>
</dbReference>
<evidence type="ECO:0000313" key="3">
    <source>
        <dbReference type="EMBL" id="OQP84204.1"/>
    </source>
</evidence>
<dbReference type="SMART" id="SM01252">
    <property type="entry name" value="KilA-N"/>
    <property type="match status" value="1"/>
</dbReference>
<keyword evidence="4" id="KW-1185">Reference proteome</keyword>
<feature type="region of interest" description="Disordered" evidence="1">
    <location>
        <begin position="146"/>
        <end position="167"/>
    </location>
</feature>
<gene>
    <name evidence="3" type="ORF">BTR14_20600</name>
</gene>
<comment type="caution">
    <text evidence="3">The sequence shown here is derived from an EMBL/GenBank/DDBJ whole genome shotgun (WGS) entry which is preliminary data.</text>
</comment>
<organism evidence="3 4">
    <name type="scientific">Xaviernesmea rhizosphaerae</name>
    <dbReference type="NCBI Taxonomy" id="1672749"/>
    <lineage>
        <taxon>Bacteria</taxon>
        <taxon>Pseudomonadati</taxon>
        <taxon>Pseudomonadota</taxon>
        <taxon>Alphaproteobacteria</taxon>
        <taxon>Hyphomicrobiales</taxon>
        <taxon>Rhizobiaceae</taxon>
        <taxon>Rhizobium/Agrobacterium group</taxon>
        <taxon>Xaviernesmea</taxon>
    </lineage>
</organism>
<reference evidence="3 4" key="1">
    <citation type="journal article" date="2017" name="Antonie Van Leeuwenhoek">
        <title>Rhizobium rhizosphaerae sp. nov., a novel species isolated from rice rhizosphere.</title>
        <authorList>
            <person name="Zhao J.J."/>
            <person name="Zhang J."/>
            <person name="Zhang R.J."/>
            <person name="Zhang C.W."/>
            <person name="Yin H.Q."/>
            <person name="Zhang X.X."/>
        </authorList>
    </citation>
    <scope>NUCLEOTIDE SEQUENCE [LARGE SCALE GENOMIC DNA]</scope>
    <source>
        <strain evidence="3 4">RD15</strain>
    </source>
</reference>
<feature type="domain" description="KilA-N" evidence="2">
    <location>
        <begin position="1"/>
        <end position="106"/>
    </location>
</feature>
<name>A0ABX3P7Z1_9HYPH</name>
<proteinExistence type="predicted"/>
<protein>
    <recommendedName>
        <fullName evidence="2">KilA-N domain-containing protein</fullName>
    </recommendedName>
</protein>
<dbReference type="InterPro" id="IPR018004">
    <property type="entry name" value="KilA/APSES_HTH"/>
</dbReference>
<evidence type="ECO:0000256" key="1">
    <source>
        <dbReference type="SAM" id="MobiDB-lite"/>
    </source>
</evidence>
<sequence>MTSNLIELEGQRISLKGEMISLTGLWKAAGSDPSKKPAKWRELPTTKDFVSYLSEVIIRKSDTELFDVTVGGRSSGTFAHWQVAMNYARYLDPAFAVRCNEIVRTHMEQRLAPNSSFPTEMFEMIKRTDGIVRMLSRKVTLIEKAVTAEQENSEPHANANPTKRGAA</sequence>
<dbReference type="EMBL" id="MSPX01000023">
    <property type="protein sequence ID" value="OQP84204.1"/>
    <property type="molecule type" value="Genomic_DNA"/>
</dbReference>
<dbReference type="PROSITE" id="PS51301">
    <property type="entry name" value="KILA_N"/>
    <property type="match status" value="1"/>
</dbReference>